<evidence type="ECO:0000256" key="5">
    <source>
        <dbReference type="SAM" id="Phobius"/>
    </source>
</evidence>
<comment type="subcellular location">
    <subcellularLocation>
        <location evidence="1">Endomembrane system</location>
        <topology evidence="1">Multi-pass membrane protein</topology>
    </subcellularLocation>
</comment>
<evidence type="ECO:0000256" key="1">
    <source>
        <dbReference type="ARBA" id="ARBA00004127"/>
    </source>
</evidence>
<name>A0A849IDC3_9HYPH</name>
<dbReference type="Pfam" id="PF04191">
    <property type="entry name" value="PEMT"/>
    <property type="match status" value="1"/>
</dbReference>
<evidence type="ECO:0000313" key="7">
    <source>
        <dbReference type="Proteomes" id="UP000564885"/>
    </source>
</evidence>
<accession>A0A849IDC3</accession>
<dbReference type="EMBL" id="JABEPP010000005">
    <property type="protein sequence ID" value="NNM74225.1"/>
    <property type="molecule type" value="Genomic_DNA"/>
</dbReference>
<dbReference type="AlphaFoldDB" id="A0A849IDC3"/>
<evidence type="ECO:0000256" key="3">
    <source>
        <dbReference type="ARBA" id="ARBA00022989"/>
    </source>
</evidence>
<evidence type="ECO:0000313" key="6">
    <source>
        <dbReference type="EMBL" id="NNM74225.1"/>
    </source>
</evidence>
<reference evidence="6 7" key="1">
    <citation type="submission" date="2020-04" db="EMBL/GenBank/DDBJ databases">
        <title>Enterovirga sp. isolate from soil.</title>
        <authorList>
            <person name="Chea S."/>
            <person name="Kim D.-U."/>
        </authorList>
    </citation>
    <scope>NUCLEOTIDE SEQUENCE [LARGE SCALE GENOMIC DNA]</scope>
    <source>
        <strain evidence="6 7">DB1703</strain>
    </source>
</reference>
<evidence type="ECO:0008006" key="8">
    <source>
        <dbReference type="Google" id="ProtNLM"/>
    </source>
</evidence>
<keyword evidence="4 5" id="KW-0472">Membrane</keyword>
<keyword evidence="3 5" id="KW-1133">Transmembrane helix</keyword>
<evidence type="ECO:0000256" key="4">
    <source>
        <dbReference type="ARBA" id="ARBA00023136"/>
    </source>
</evidence>
<feature type="transmembrane region" description="Helical" evidence="5">
    <location>
        <begin position="22"/>
        <end position="47"/>
    </location>
</feature>
<dbReference type="GO" id="GO:0012505">
    <property type="term" value="C:endomembrane system"/>
    <property type="evidence" value="ECO:0007669"/>
    <property type="project" value="UniProtKB-SubCell"/>
</dbReference>
<keyword evidence="2 5" id="KW-0812">Transmembrane</keyword>
<dbReference type="InterPro" id="IPR007318">
    <property type="entry name" value="Phopholipid_MeTrfase"/>
</dbReference>
<proteinExistence type="predicted"/>
<sequence length="78" mass="8988">MAPLLGRGLFARSRNPVFLGHFASYVGLLPLLPNVVQLVLSFVLVLATRIQVHVEEDMLEEEHGASYLRYKQRVRRWI</sequence>
<dbReference type="Proteomes" id="UP000564885">
    <property type="component" value="Unassembled WGS sequence"/>
</dbReference>
<protein>
    <recommendedName>
        <fullName evidence="8">Isoprenylcysteine carboxylmethyltransferase family protein</fullName>
    </recommendedName>
</protein>
<evidence type="ECO:0000256" key="2">
    <source>
        <dbReference type="ARBA" id="ARBA00022692"/>
    </source>
</evidence>
<comment type="caution">
    <text evidence="6">The sequence shown here is derived from an EMBL/GenBank/DDBJ whole genome shotgun (WGS) entry which is preliminary data.</text>
</comment>
<dbReference type="Gene3D" id="1.20.120.1630">
    <property type="match status" value="1"/>
</dbReference>
<organism evidence="6 7">
    <name type="scientific">Enterovirga aerilata</name>
    <dbReference type="NCBI Taxonomy" id="2730920"/>
    <lineage>
        <taxon>Bacteria</taxon>
        <taxon>Pseudomonadati</taxon>
        <taxon>Pseudomonadota</taxon>
        <taxon>Alphaproteobacteria</taxon>
        <taxon>Hyphomicrobiales</taxon>
        <taxon>Methylobacteriaceae</taxon>
        <taxon>Enterovirga</taxon>
    </lineage>
</organism>
<gene>
    <name evidence="6" type="ORF">HJG44_17815</name>
</gene>
<keyword evidence="7" id="KW-1185">Reference proteome</keyword>